<dbReference type="OMA" id="LEYIHIC"/>
<dbReference type="CDD" id="cd18090">
    <property type="entry name" value="Arginine_MT_Sfm1"/>
    <property type="match status" value="1"/>
</dbReference>
<dbReference type="GO" id="GO:0035241">
    <property type="term" value="F:protein-arginine omega-N monomethyltransferase activity"/>
    <property type="evidence" value="ECO:0007669"/>
    <property type="project" value="TreeGrafter"/>
</dbReference>
<evidence type="ECO:0000313" key="2">
    <source>
        <dbReference type="EMBL" id="KXS15513.1"/>
    </source>
</evidence>
<proteinExistence type="predicted"/>
<reference evidence="2 3" key="1">
    <citation type="journal article" date="2015" name="Genome Biol. Evol.">
        <title>Phylogenomic analyses indicate that early fungi evolved digesting cell walls of algal ancestors of land plants.</title>
        <authorList>
            <person name="Chang Y."/>
            <person name="Wang S."/>
            <person name="Sekimoto S."/>
            <person name="Aerts A.L."/>
            <person name="Choi C."/>
            <person name="Clum A."/>
            <person name="LaButti K.M."/>
            <person name="Lindquist E.A."/>
            <person name="Yee Ngan C."/>
            <person name="Ohm R.A."/>
            <person name="Salamov A.A."/>
            <person name="Grigoriev I.V."/>
            <person name="Spatafora J.W."/>
            <person name="Berbee M.L."/>
        </authorList>
    </citation>
    <scope>NUCLEOTIDE SEQUENCE [LARGE SCALE GENOMIC DNA]</scope>
    <source>
        <strain evidence="2 3">JEL478</strain>
    </source>
</reference>
<dbReference type="EMBL" id="KQ965761">
    <property type="protein sequence ID" value="KXS15513.1"/>
    <property type="molecule type" value="Genomic_DNA"/>
</dbReference>
<dbReference type="OrthoDB" id="373498at2759"/>
<feature type="region of interest" description="Disordered" evidence="1">
    <location>
        <begin position="64"/>
        <end position="83"/>
    </location>
</feature>
<accession>A0A139AGH4</accession>
<sequence length="193" mass="21497">MPKYIVEHMEDELYEWLRLEYAHLASTIPESDVLITNLPSSAVEPLSKVDQSVRLPPATDKSVASLVSEREKEPFNTSSDTGTSFVIPPPSRVCFLDEVGTTELRPDDAERFDWFVFGGILGDVSTGEYEAERKDRGKSVREAQRFEVRHLGPHQFPVDHAVLCARLILEKGRSLDQISFAPGPPTIFPVGSG</sequence>
<dbReference type="AlphaFoldDB" id="A0A139AGH4"/>
<dbReference type="PANTHER" id="PTHR35517:SF1">
    <property type="entry name" value="PROTEIN ARGININE N-METHYLTRANSFERASE SFM1"/>
    <property type="match status" value="1"/>
</dbReference>
<protein>
    <submittedName>
        <fullName evidence="2">DUF431-domain-containing protein</fullName>
    </submittedName>
</protein>
<evidence type="ECO:0000313" key="3">
    <source>
        <dbReference type="Proteomes" id="UP000070544"/>
    </source>
</evidence>
<evidence type="ECO:0000256" key="1">
    <source>
        <dbReference type="SAM" id="MobiDB-lite"/>
    </source>
</evidence>
<gene>
    <name evidence="2" type="ORF">M427DRAFT_322002</name>
</gene>
<name>A0A139AGH4_GONPJ</name>
<dbReference type="PANTHER" id="PTHR35517">
    <property type="entry name" value="PROTEIN ARGININE N-METHYLTRANSFERASE SFM1"/>
    <property type="match status" value="1"/>
</dbReference>
<dbReference type="Proteomes" id="UP000070544">
    <property type="component" value="Unassembled WGS sequence"/>
</dbReference>
<dbReference type="InterPro" id="IPR007364">
    <property type="entry name" value="SFM1-like"/>
</dbReference>
<dbReference type="Pfam" id="PF04252">
    <property type="entry name" value="SFM1-like"/>
    <property type="match status" value="1"/>
</dbReference>
<keyword evidence="3" id="KW-1185">Reference proteome</keyword>
<organism evidence="2 3">
    <name type="scientific">Gonapodya prolifera (strain JEL478)</name>
    <name type="common">Monoblepharis prolifera</name>
    <dbReference type="NCBI Taxonomy" id="1344416"/>
    <lineage>
        <taxon>Eukaryota</taxon>
        <taxon>Fungi</taxon>
        <taxon>Fungi incertae sedis</taxon>
        <taxon>Chytridiomycota</taxon>
        <taxon>Chytridiomycota incertae sedis</taxon>
        <taxon>Monoblepharidomycetes</taxon>
        <taxon>Monoblepharidales</taxon>
        <taxon>Gonapodyaceae</taxon>
        <taxon>Gonapodya</taxon>
    </lineage>
</organism>